<dbReference type="InterPro" id="IPR007485">
    <property type="entry name" value="LPS_assembly_LptE"/>
</dbReference>
<comment type="subunit">
    <text evidence="6">Component of the lipopolysaccharide transport and assembly complex. Interacts with LptD.</text>
</comment>
<keyword evidence="2 6" id="KW-0472">Membrane</keyword>
<keyword evidence="1 6" id="KW-0732">Signal</keyword>
<evidence type="ECO:0000256" key="4">
    <source>
        <dbReference type="ARBA" id="ARBA00023237"/>
    </source>
</evidence>
<dbReference type="PANTHER" id="PTHR38098">
    <property type="entry name" value="LPS-ASSEMBLY LIPOPROTEIN LPTE"/>
    <property type="match status" value="1"/>
</dbReference>
<comment type="subcellular location">
    <subcellularLocation>
        <location evidence="6">Cell outer membrane</location>
        <topology evidence="6">Lipid-anchor</topology>
    </subcellularLocation>
</comment>
<dbReference type="PROSITE" id="PS51257">
    <property type="entry name" value="PROKAR_LIPOPROTEIN"/>
    <property type="match status" value="1"/>
</dbReference>
<evidence type="ECO:0000313" key="8">
    <source>
        <dbReference type="Proteomes" id="UP000324285"/>
    </source>
</evidence>
<dbReference type="GO" id="GO:0001530">
    <property type="term" value="F:lipopolysaccharide binding"/>
    <property type="evidence" value="ECO:0007669"/>
    <property type="project" value="TreeGrafter"/>
</dbReference>
<evidence type="ECO:0000256" key="6">
    <source>
        <dbReference type="HAMAP-Rule" id="MF_01186"/>
    </source>
</evidence>
<dbReference type="HAMAP" id="MF_01186">
    <property type="entry name" value="LPS_assembly_LptE"/>
    <property type="match status" value="1"/>
</dbReference>
<gene>
    <name evidence="6" type="primary">lptE</name>
    <name evidence="7" type="ORF">E4T21_08310</name>
</gene>
<keyword evidence="8" id="KW-1185">Reference proteome</keyword>
<evidence type="ECO:0000313" key="7">
    <source>
        <dbReference type="EMBL" id="QEM81547.1"/>
    </source>
</evidence>
<organism evidence="7 8">
    <name type="scientific">Halomonas binhaiensis</name>
    <dbReference type="NCBI Taxonomy" id="2562282"/>
    <lineage>
        <taxon>Bacteria</taxon>
        <taxon>Pseudomonadati</taxon>
        <taxon>Pseudomonadota</taxon>
        <taxon>Gammaproteobacteria</taxon>
        <taxon>Oceanospirillales</taxon>
        <taxon>Halomonadaceae</taxon>
        <taxon>Halomonas</taxon>
    </lineage>
</organism>
<dbReference type="RefSeq" id="WP_149284558.1">
    <property type="nucleotide sequence ID" value="NZ_CP038437.2"/>
</dbReference>
<evidence type="ECO:0000256" key="5">
    <source>
        <dbReference type="ARBA" id="ARBA00023288"/>
    </source>
</evidence>
<dbReference type="PANTHER" id="PTHR38098:SF1">
    <property type="entry name" value="LPS-ASSEMBLY LIPOPROTEIN LPTE"/>
    <property type="match status" value="1"/>
</dbReference>
<dbReference type="AlphaFoldDB" id="A0A5C1NH75"/>
<protein>
    <recommendedName>
        <fullName evidence="6">LPS-assembly lipoprotein LptE</fullName>
    </recommendedName>
</protein>
<accession>A0A5C1NH75</accession>
<dbReference type="Pfam" id="PF04390">
    <property type="entry name" value="LptE"/>
    <property type="match status" value="1"/>
</dbReference>
<dbReference type="Gene3D" id="3.30.160.150">
    <property type="entry name" value="Lipoprotein like domain"/>
    <property type="match status" value="1"/>
</dbReference>
<dbReference type="GO" id="GO:0043165">
    <property type="term" value="P:Gram-negative-bacterium-type cell outer membrane assembly"/>
    <property type="evidence" value="ECO:0007669"/>
    <property type="project" value="UniProtKB-UniRule"/>
</dbReference>
<dbReference type="GO" id="GO:0015920">
    <property type="term" value="P:lipopolysaccharide transport"/>
    <property type="evidence" value="ECO:0007669"/>
    <property type="project" value="TreeGrafter"/>
</dbReference>
<dbReference type="EMBL" id="CP038437">
    <property type="protein sequence ID" value="QEM81547.1"/>
    <property type="molecule type" value="Genomic_DNA"/>
</dbReference>
<comment type="function">
    <text evidence="6">Together with LptD, is involved in the assembly of lipopolysaccharide (LPS) at the surface of the outer membrane. Required for the proper assembly of LptD. Binds LPS and may serve as the LPS recognition site at the outer membrane.</text>
</comment>
<evidence type="ECO:0000256" key="1">
    <source>
        <dbReference type="ARBA" id="ARBA00022729"/>
    </source>
</evidence>
<dbReference type="OrthoDB" id="6182244at2"/>
<reference evidence="7" key="1">
    <citation type="submission" date="2021-02" db="EMBL/GenBank/DDBJ databases">
        <title>Strain Y2R2, a novel species of the genus Halomonas.</title>
        <authorList>
            <person name="Huang H."/>
        </authorList>
    </citation>
    <scope>NUCLEOTIDE SEQUENCE</scope>
    <source>
        <strain evidence="7">Y2R2</strain>
    </source>
</reference>
<dbReference type="Proteomes" id="UP000324285">
    <property type="component" value="Chromosome"/>
</dbReference>
<evidence type="ECO:0000256" key="2">
    <source>
        <dbReference type="ARBA" id="ARBA00023136"/>
    </source>
</evidence>
<keyword evidence="4 6" id="KW-0998">Cell outer membrane</keyword>
<name>A0A5C1NH75_9GAMM</name>
<keyword evidence="5 6" id="KW-0449">Lipoprotein</keyword>
<comment type="similarity">
    <text evidence="6">Belongs to the LptE lipoprotein family.</text>
</comment>
<sequence length="164" mass="18114">MQRRQFLGLTLSAAGALVLSGCGFHLRGLEEGGILTLEQLAVAGNEGPFADMLVQRLEDYGVQVRDDAPLRLNLSAENASYRQLSTLDSGTQDGQLVLNVPYSIQRTSDNAYLQDRQSVEVVEDYSLASDNLLSQDDVREDALENARREAVRQMIERLRSLQGS</sequence>
<dbReference type="KEGG" id="hbh:E4T21_08310"/>
<proteinExistence type="inferred from homology"/>
<keyword evidence="3 6" id="KW-0564">Palmitate</keyword>
<dbReference type="GO" id="GO:1990351">
    <property type="term" value="C:transporter complex"/>
    <property type="evidence" value="ECO:0007669"/>
    <property type="project" value="TreeGrafter"/>
</dbReference>
<evidence type="ECO:0000256" key="3">
    <source>
        <dbReference type="ARBA" id="ARBA00023139"/>
    </source>
</evidence>
<dbReference type="GO" id="GO:0009279">
    <property type="term" value="C:cell outer membrane"/>
    <property type="evidence" value="ECO:0007669"/>
    <property type="project" value="UniProtKB-SubCell"/>
</dbReference>